<accession>A0A1H7I7W8</accession>
<keyword evidence="3" id="KW-0134">Cell wall</keyword>
<evidence type="ECO:0000256" key="2">
    <source>
        <dbReference type="ARBA" id="ARBA00006484"/>
    </source>
</evidence>
<evidence type="ECO:0000313" key="7">
    <source>
        <dbReference type="Proteomes" id="UP000198677"/>
    </source>
</evidence>
<comment type="subcellular location">
    <subcellularLocation>
        <location evidence="1">Secreted</location>
        <location evidence="1">Cell wall</location>
    </subcellularLocation>
</comment>
<dbReference type="Proteomes" id="UP000198677">
    <property type="component" value="Unassembled WGS sequence"/>
</dbReference>
<dbReference type="PANTHER" id="PTHR42879:SF2">
    <property type="entry name" value="3-OXOACYL-[ACYL-CARRIER-PROTEIN] REDUCTASE FABG"/>
    <property type="match status" value="1"/>
</dbReference>
<dbReference type="GO" id="GO:0004316">
    <property type="term" value="F:3-oxoacyl-[acyl-carrier-protein] reductase (NADPH) activity"/>
    <property type="evidence" value="ECO:0007669"/>
    <property type="project" value="UniProtKB-EC"/>
</dbReference>
<evidence type="ECO:0000256" key="5">
    <source>
        <dbReference type="ARBA" id="ARBA00047400"/>
    </source>
</evidence>
<proteinExistence type="inferred from homology"/>
<evidence type="ECO:0000256" key="3">
    <source>
        <dbReference type="ARBA" id="ARBA00022512"/>
    </source>
</evidence>
<dbReference type="AlphaFoldDB" id="A0A1H7I7W8"/>
<gene>
    <name evidence="6" type="ORF">SAMN05444583_102334</name>
</gene>
<dbReference type="InterPro" id="IPR036291">
    <property type="entry name" value="NAD(P)-bd_dom_sf"/>
</dbReference>
<keyword evidence="7" id="KW-1185">Reference proteome</keyword>
<dbReference type="EMBL" id="FOAW01000002">
    <property type="protein sequence ID" value="SEK57847.1"/>
    <property type="molecule type" value="Genomic_DNA"/>
</dbReference>
<comment type="catalytic activity">
    <reaction evidence="5">
        <text>a (3R)-hydroxyacyl-[ACP] + NADP(+) = a 3-oxoacyl-[ACP] + NADPH + H(+)</text>
        <dbReference type="Rhea" id="RHEA:17397"/>
        <dbReference type="Rhea" id="RHEA-COMP:9916"/>
        <dbReference type="Rhea" id="RHEA-COMP:9945"/>
        <dbReference type="ChEBI" id="CHEBI:15378"/>
        <dbReference type="ChEBI" id="CHEBI:57783"/>
        <dbReference type="ChEBI" id="CHEBI:58349"/>
        <dbReference type="ChEBI" id="CHEBI:78776"/>
        <dbReference type="ChEBI" id="CHEBI:78827"/>
        <dbReference type="EC" id="1.1.1.100"/>
    </reaction>
    <physiologicalReaction direction="right-to-left" evidence="5">
        <dbReference type="Rhea" id="RHEA:17399"/>
    </physiologicalReaction>
</comment>
<protein>
    <recommendedName>
        <fullName evidence="4">3-oxoacyl-[acyl-carrier-protein] reductase MabA</fullName>
    </recommendedName>
</protein>
<dbReference type="SUPFAM" id="SSF51735">
    <property type="entry name" value="NAD(P)-binding Rossmann-fold domains"/>
    <property type="match status" value="1"/>
</dbReference>
<dbReference type="PRINTS" id="PR00081">
    <property type="entry name" value="GDHRDH"/>
</dbReference>
<dbReference type="Pfam" id="PF13561">
    <property type="entry name" value="adh_short_C2"/>
    <property type="match status" value="1"/>
</dbReference>
<dbReference type="InterPro" id="IPR050259">
    <property type="entry name" value="SDR"/>
</dbReference>
<evidence type="ECO:0000256" key="4">
    <source>
        <dbReference type="ARBA" id="ARBA00040781"/>
    </source>
</evidence>
<dbReference type="OrthoDB" id="517007at2"/>
<evidence type="ECO:0000256" key="1">
    <source>
        <dbReference type="ARBA" id="ARBA00004191"/>
    </source>
</evidence>
<sequence length="257" mass="27213">MLTLSFPEGAALVFGGSGGIGRGVAREFARAGSAVAICYNSKREVAEETVTELRALGVKASAHQVDVRADEDVSRVLGEVVGEHSRIHTVVWGAGPVVEQITVAETTPAQYRRSIEIETLGLFTAAHAVLPHFREHGGGSFVHLGSAGDHWFPALDGLSVIPKAANESLIRGIAKEEGAHNIRANSVLVGVIEAGMFLELKAQGVFGEEWEREVHKLVPLKRWGKPADIGAACVFLASNEANYITGQQISVSGGFGV</sequence>
<name>A0A1H7I7W8_9NOCA</name>
<organism evidence="6 7">
    <name type="scientific">Rhodococcus maanshanensis</name>
    <dbReference type="NCBI Taxonomy" id="183556"/>
    <lineage>
        <taxon>Bacteria</taxon>
        <taxon>Bacillati</taxon>
        <taxon>Actinomycetota</taxon>
        <taxon>Actinomycetes</taxon>
        <taxon>Mycobacteriales</taxon>
        <taxon>Nocardiaceae</taxon>
        <taxon>Rhodococcus</taxon>
    </lineage>
</organism>
<dbReference type="PANTHER" id="PTHR42879">
    <property type="entry name" value="3-OXOACYL-(ACYL-CARRIER-PROTEIN) REDUCTASE"/>
    <property type="match status" value="1"/>
</dbReference>
<keyword evidence="3" id="KW-0964">Secreted</keyword>
<dbReference type="Gene3D" id="3.40.50.720">
    <property type="entry name" value="NAD(P)-binding Rossmann-like Domain"/>
    <property type="match status" value="1"/>
</dbReference>
<evidence type="ECO:0000313" key="6">
    <source>
        <dbReference type="EMBL" id="SEK57847.1"/>
    </source>
</evidence>
<dbReference type="RefSeq" id="WP_072751214.1">
    <property type="nucleotide sequence ID" value="NZ_FOAW01000002.1"/>
</dbReference>
<dbReference type="InterPro" id="IPR002347">
    <property type="entry name" value="SDR_fam"/>
</dbReference>
<reference evidence="7" key="1">
    <citation type="submission" date="2016-10" db="EMBL/GenBank/DDBJ databases">
        <authorList>
            <person name="Varghese N."/>
            <person name="Submissions S."/>
        </authorList>
    </citation>
    <scope>NUCLEOTIDE SEQUENCE [LARGE SCALE GENOMIC DNA]</scope>
    <source>
        <strain evidence="7">DSM 44675</strain>
    </source>
</reference>
<comment type="similarity">
    <text evidence="2">Belongs to the short-chain dehydrogenases/reductases (SDR) family.</text>
</comment>